<gene>
    <name evidence="2" type="ORF">A9O66_30115</name>
</gene>
<sequence>MNAPIGEHERTKRGARKWNPGDIIVGDEDGLLAIAPSDVESVIEGARKQGAKEAAGLRSIAEGRFDRSWVMPHRERMMNG</sequence>
<name>A0A9Q6S7Y9_9BURK</name>
<dbReference type="EMBL" id="CP015960">
    <property type="protein sequence ID" value="QLB66787.1"/>
    <property type="molecule type" value="Genomic_DNA"/>
</dbReference>
<protein>
    <recommendedName>
        <fullName evidence="4">Dimethylmenaquinone methyltransferase</fullName>
    </recommendedName>
</protein>
<evidence type="ECO:0008006" key="4">
    <source>
        <dbReference type="Google" id="ProtNLM"/>
    </source>
</evidence>
<dbReference type="AlphaFoldDB" id="A0A9Q6S7Y9"/>
<geneLocation type="plasmid" evidence="3"/>
<proteinExistence type="predicted"/>
<feature type="region of interest" description="Disordered" evidence="1">
    <location>
        <begin position="1"/>
        <end position="20"/>
    </location>
</feature>
<keyword evidence="2" id="KW-0614">Plasmid</keyword>
<evidence type="ECO:0000256" key="1">
    <source>
        <dbReference type="SAM" id="MobiDB-lite"/>
    </source>
</evidence>
<organism evidence="2 3">
    <name type="scientific">Paraburkholderia caribensis</name>
    <dbReference type="NCBI Taxonomy" id="75105"/>
    <lineage>
        <taxon>Bacteria</taxon>
        <taxon>Pseudomonadati</taxon>
        <taxon>Pseudomonadota</taxon>
        <taxon>Betaproteobacteria</taxon>
        <taxon>Burkholderiales</taxon>
        <taxon>Burkholderiaceae</taxon>
        <taxon>Paraburkholderia</taxon>
    </lineage>
</organism>
<evidence type="ECO:0000313" key="3">
    <source>
        <dbReference type="Proteomes" id="UP000509548"/>
    </source>
</evidence>
<reference evidence="2 3" key="1">
    <citation type="journal article" date="2014" name="Genome Announc.">
        <title>Draft Genome Sequence of the Haloacid-Degrading Burkholderia caribensis Strain MBA4.</title>
        <authorList>
            <person name="Pan Y."/>
            <person name="Kong K.F."/>
            <person name="Tsang J.S."/>
        </authorList>
    </citation>
    <scope>NUCLEOTIDE SEQUENCE [LARGE SCALE GENOMIC DNA]</scope>
    <source>
        <strain evidence="2 3">852011</strain>
    </source>
</reference>
<feature type="compositionally biased region" description="Basic and acidic residues" evidence="1">
    <location>
        <begin position="1"/>
        <end position="12"/>
    </location>
</feature>
<dbReference type="Gene3D" id="3.50.30.40">
    <property type="entry name" value="Ribonuclease E inhibitor RraA/RraA-like"/>
    <property type="match status" value="1"/>
</dbReference>
<dbReference type="Proteomes" id="UP000509548">
    <property type="component" value="Plasmid unnamed"/>
</dbReference>
<evidence type="ECO:0000313" key="2">
    <source>
        <dbReference type="EMBL" id="QLB66787.1"/>
    </source>
</evidence>
<accession>A0A9Q6S7Y9</accession>